<dbReference type="Pfam" id="PF00496">
    <property type="entry name" value="SBP_bac_5"/>
    <property type="match status" value="1"/>
</dbReference>
<dbReference type="InterPro" id="IPR039424">
    <property type="entry name" value="SBP_5"/>
</dbReference>
<keyword evidence="3" id="KW-0813">Transport</keyword>
<evidence type="ECO:0000256" key="4">
    <source>
        <dbReference type="ARBA" id="ARBA00022729"/>
    </source>
</evidence>
<dbReference type="CDD" id="cd08498">
    <property type="entry name" value="PBP2_NikA_DppA_OppA_like_2"/>
    <property type="match status" value="1"/>
</dbReference>
<dbReference type="RefSeq" id="WP_264714133.1">
    <property type="nucleotide sequence ID" value="NZ_JAPDNT010000008.1"/>
</dbReference>
<dbReference type="GO" id="GO:0043190">
    <property type="term" value="C:ATP-binding cassette (ABC) transporter complex"/>
    <property type="evidence" value="ECO:0007669"/>
    <property type="project" value="InterPro"/>
</dbReference>
<evidence type="ECO:0000313" key="8">
    <source>
        <dbReference type="Proteomes" id="UP001165679"/>
    </source>
</evidence>
<keyword evidence="8" id="KW-1185">Reference proteome</keyword>
<evidence type="ECO:0000313" key="7">
    <source>
        <dbReference type="EMBL" id="MCW3475422.1"/>
    </source>
</evidence>
<dbReference type="Gene3D" id="3.40.190.10">
    <property type="entry name" value="Periplasmic binding protein-like II"/>
    <property type="match status" value="1"/>
</dbReference>
<dbReference type="EMBL" id="JAPDNT010000008">
    <property type="protein sequence ID" value="MCW3475422.1"/>
    <property type="molecule type" value="Genomic_DNA"/>
</dbReference>
<protein>
    <submittedName>
        <fullName evidence="7">ABC transporter substrate-binding protein</fullName>
    </submittedName>
</protein>
<dbReference type="GO" id="GO:0015833">
    <property type="term" value="P:peptide transport"/>
    <property type="evidence" value="ECO:0007669"/>
    <property type="project" value="TreeGrafter"/>
</dbReference>
<reference evidence="7" key="1">
    <citation type="submission" date="2022-09" db="EMBL/GenBank/DDBJ databases">
        <title>Rhodovastum sp. nov. RN2-1 isolated from soil in Seongnam, South Korea.</title>
        <authorList>
            <person name="Le N.T."/>
        </authorList>
    </citation>
    <scope>NUCLEOTIDE SEQUENCE</scope>
    <source>
        <strain evidence="7">RN2-1</strain>
    </source>
</reference>
<dbReference type="Gene3D" id="3.10.105.10">
    <property type="entry name" value="Dipeptide-binding Protein, Domain 3"/>
    <property type="match status" value="1"/>
</dbReference>
<dbReference type="SUPFAM" id="SSF53850">
    <property type="entry name" value="Periplasmic binding protein-like II"/>
    <property type="match status" value="1"/>
</dbReference>
<feature type="signal peptide" evidence="5">
    <location>
        <begin position="1"/>
        <end position="20"/>
    </location>
</feature>
<evidence type="ECO:0000256" key="2">
    <source>
        <dbReference type="ARBA" id="ARBA00005695"/>
    </source>
</evidence>
<gene>
    <name evidence="7" type="ORF">OL599_12635</name>
</gene>
<evidence type="ECO:0000259" key="6">
    <source>
        <dbReference type="Pfam" id="PF00496"/>
    </source>
</evidence>
<organism evidence="7 8">
    <name type="scientific">Limobrevibacterium gyesilva</name>
    <dbReference type="NCBI Taxonomy" id="2991712"/>
    <lineage>
        <taxon>Bacteria</taxon>
        <taxon>Pseudomonadati</taxon>
        <taxon>Pseudomonadota</taxon>
        <taxon>Alphaproteobacteria</taxon>
        <taxon>Acetobacterales</taxon>
        <taxon>Acetobacteraceae</taxon>
        <taxon>Limobrevibacterium</taxon>
    </lineage>
</organism>
<accession>A0AA41YU19</accession>
<sequence>MRTIIGLTMAALLAGTTAHAADITVGIAAAPSSADPHFHQVGPNNALARDLFGALVRTDPQLRPQPDLATAWTLLDDRSWKITLRPGVTFHDGSPFTANDVVFSLCRARSGVGPTKSFTNLPKALDRVDVADDHTIVLHTHRPEPGLLDLLAGFAIISARSAGAGTVTFSDAENCGLTALPASNEFDGGRMANGTGPYRLAKYTSGDTIVLEANATYSGPKPHWSRVILKPVPKTGPRVAGLLSGDFDLIENPSSQDLPVLKAKGGLAWTVTPSDRIMFLQPDIGRPQTPLITTKDGRNPLQDVRVRQALSLAIDRKTIATRLMDGLAVPADQYVTPGMFSSLATPPARDYDPARARALLAEAGYPDGFALTLSATNDRYINDAQVAQAIGQYLTRIGIRTTVDAMTQTMFFPRRAKREFSLGLGGWGNGTGEATLLRYFVVSPFPDRGIGTSNYGRYHSDAFDAAFLPALEDMNEASRRAHLEKATTIALQDHALIPLYWETTVWAFKDRYTYVGRVDQATDPDGLSLK</sequence>
<feature type="domain" description="Solute-binding protein family 5" evidence="6">
    <location>
        <begin position="64"/>
        <end position="435"/>
    </location>
</feature>
<name>A0AA41YU19_9PROT</name>
<dbReference type="PANTHER" id="PTHR30290:SF9">
    <property type="entry name" value="OLIGOPEPTIDE-BINDING PROTEIN APPA"/>
    <property type="match status" value="1"/>
</dbReference>
<keyword evidence="4 5" id="KW-0732">Signal</keyword>
<dbReference type="InterPro" id="IPR030678">
    <property type="entry name" value="Peptide/Ni-bd"/>
</dbReference>
<dbReference type="AlphaFoldDB" id="A0AA41YU19"/>
<comment type="caution">
    <text evidence="7">The sequence shown here is derived from an EMBL/GenBank/DDBJ whole genome shotgun (WGS) entry which is preliminary data.</text>
</comment>
<dbReference type="GO" id="GO:0030288">
    <property type="term" value="C:outer membrane-bounded periplasmic space"/>
    <property type="evidence" value="ECO:0007669"/>
    <property type="project" value="UniProtKB-ARBA"/>
</dbReference>
<evidence type="ECO:0000256" key="5">
    <source>
        <dbReference type="SAM" id="SignalP"/>
    </source>
</evidence>
<comment type="subcellular location">
    <subcellularLocation>
        <location evidence="1">Periplasm</location>
    </subcellularLocation>
</comment>
<dbReference type="PIRSF" id="PIRSF002741">
    <property type="entry name" value="MppA"/>
    <property type="match status" value="1"/>
</dbReference>
<reference evidence="7" key="2">
    <citation type="submission" date="2022-10" db="EMBL/GenBank/DDBJ databases">
        <authorList>
            <person name="Trinh H.N."/>
        </authorList>
    </citation>
    <scope>NUCLEOTIDE SEQUENCE</scope>
    <source>
        <strain evidence="7">RN2-1</strain>
    </source>
</reference>
<proteinExistence type="inferred from homology"/>
<dbReference type="Proteomes" id="UP001165679">
    <property type="component" value="Unassembled WGS sequence"/>
</dbReference>
<dbReference type="GO" id="GO:1904680">
    <property type="term" value="F:peptide transmembrane transporter activity"/>
    <property type="evidence" value="ECO:0007669"/>
    <property type="project" value="TreeGrafter"/>
</dbReference>
<feature type="chain" id="PRO_5041376168" evidence="5">
    <location>
        <begin position="21"/>
        <end position="530"/>
    </location>
</feature>
<comment type="similarity">
    <text evidence="2">Belongs to the bacterial solute-binding protein 5 family.</text>
</comment>
<evidence type="ECO:0000256" key="3">
    <source>
        <dbReference type="ARBA" id="ARBA00022448"/>
    </source>
</evidence>
<dbReference type="InterPro" id="IPR000914">
    <property type="entry name" value="SBP_5_dom"/>
</dbReference>
<evidence type="ECO:0000256" key="1">
    <source>
        <dbReference type="ARBA" id="ARBA00004418"/>
    </source>
</evidence>
<dbReference type="PANTHER" id="PTHR30290">
    <property type="entry name" value="PERIPLASMIC BINDING COMPONENT OF ABC TRANSPORTER"/>
    <property type="match status" value="1"/>
</dbReference>